<dbReference type="InterPro" id="IPR007899">
    <property type="entry name" value="CHAD_dom"/>
</dbReference>
<proteinExistence type="predicted"/>
<dbReference type="Pfam" id="PF05235">
    <property type="entry name" value="CHAD"/>
    <property type="match status" value="1"/>
</dbReference>
<comment type="caution">
    <text evidence="2">The sequence shown here is derived from an EMBL/GenBank/DDBJ whole genome shotgun (WGS) entry which is preliminary data.</text>
</comment>
<dbReference type="PATRIC" id="fig|1284240.4.peg.5376"/>
<dbReference type="Gene3D" id="1.40.20.10">
    <property type="entry name" value="CHAD domain"/>
    <property type="match status" value="1"/>
</dbReference>
<gene>
    <name evidence="2" type="ORF">H074_26462</name>
</gene>
<dbReference type="Proteomes" id="UP000054226">
    <property type="component" value="Unassembled WGS sequence"/>
</dbReference>
<dbReference type="OrthoDB" id="9777271at2"/>
<evidence type="ECO:0000313" key="3">
    <source>
        <dbReference type="Proteomes" id="UP000054226"/>
    </source>
</evidence>
<dbReference type="PANTHER" id="PTHR39339">
    <property type="entry name" value="SLR1444 PROTEIN"/>
    <property type="match status" value="1"/>
</dbReference>
<dbReference type="PANTHER" id="PTHR39339:SF1">
    <property type="entry name" value="CHAD DOMAIN-CONTAINING PROTEIN"/>
    <property type="match status" value="1"/>
</dbReference>
<reference evidence="2 3" key="1">
    <citation type="journal article" date="2013" name="Genome Announc.">
        <title>Draft Genome Sequence of Amycolatopsis decaplanina Strain DSM 44594T.</title>
        <authorList>
            <person name="Kaur N."/>
            <person name="Kumar S."/>
            <person name="Bala M."/>
            <person name="Raghava G.P."/>
            <person name="Mayilraj S."/>
        </authorList>
    </citation>
    <scope>NUCLEOTIDE SEQUENCE [LARGE SCALE GENOMIC DNA]</scope>
    <source>
        <strain evidence="2 3">DSM 44594</strain>
    </source>
</reference>
<sequence>MSAIAGTARDTVYFDTVSLRLLRNGMTLGVDNGRWCLETPDGPIRFAGPGLAVPPTLSRLVRAYTRDDDLVAVARVGDGGMAELHAVLDHRIARSLRPPDDSARGVVLRYVRAQIAALAAADLAVRRDKPDAVHRMRVATRRLRGVFSAYARVLGGRRLLKTLSGELRWLGGELGPARDIEVQWARSRPWAGDRTNACFAVLSNEARDRVRCALDGRRYLQLLTALDVLEVVLSEKPRHQWPKAARRPAARVLPGLARAVAENVGDRVSGVAAQPAGPERDRAVHSVRKAAKRLRYALEAGAETLPVDAKHALRAFQGILGEFQDAVVARELLSALEVTVGTLTAVRAQETANADRCVTALPGTWRDLRRALQPLWT</sequence>
<evidence type="ECO:0000313" key="2">
    <source>
        <dbReference type="EMBL" id="EME55119.1"/>
    </source>
</evidence>
<dbReference type="EMBL" id="AOHO01000068">
    <property type="protein sequence ID" value="EME55119.1"/>
    <property type="molecule type" value="Genomic_DNA"/>
</dbReference>
<feature type="domain" description="CHAD" evidence="1">
    <location>
        <begin position="100"/>
        <end position="370"/>
    </location>
</feature>
<dbReference type="AlphaFoldDB" id="M2Z3H1"/>
<keyword evidence="3" id="KW-1185">Reference proteome</keyword>
<dbReference type="InterPro" id="IPR038186">
    <property type="entry name" value="CHAD_dom_sf"/>
</dbReference>
<dbReference type="RefSeq" id="WP_007033117.1">
    <property type="nucleotide sequence ID" value="NZ_AOHO01000068.1"/>
</dbReference>
<dbReference type="SMART" id="SM00880">
    <property type="entry name" value="CHAD"/>
    <property type="match status" value="1"/>
</dbReference>
<name>M2Z3H1_9PSEU</name>
<protein>
    <recommendedName>
        <fullName evidence="1">CHAD domain-containing protein</fullName>
    </recommendedName>
</protein>
<accession>M2Z3H1</accession>
<organism evidence="2 3">
    <name type="scientific">Amycolatopsis decaplanina DSM 44594</name>
    <dbReference type="NCBI Taxonomy" id="1284240"/>
    <lineage>
        <taxon>Bacteria</taxon>
        <taxon>Bacillati</taxon>
        <taxon>Actinomycetota</taxon>
        <taxon>Actinomycetes</taxon>
        <taxon>Pseudonocardiales</taxon>
        <taxon>Pseudonocardiaceae</taxon>
        <taxon>Amycolatopsis</taxon>
    </lineage>
</organism>
<dbReference type="PROSITE" id="PS51708">
    <property type="entry name" value="CHAD"/>
    <property type="match status" value="1"/>
</dbReference>
<evidence type="ECO:0000259" key="1">
    <source>
        <dbReference type="PROSITE" id="PS51708"/>
    </source>
</evidence>